<dbReference type="Proteomes" id="UP000542210">
    <property type="component" value="Unassembled WGS sequence"/>
</dbReference>
<gene>
    <name evidence="1" type="ORF">BJ982_003530</name>
</gene>
<name>A0A7W7D8H7_9ACTN</name>
<protein>
    <submittedName>
        <fullName evidence="1">Uncharacterized protein</fullName>
    </submittedName>
</protein>
<keyword evidence="2" id="KW-1185">Reference proteome</keyword>
<reference evidence="1 2" key="1">
    <citation type="submission" date="2020-08" db="EMBL/GenBank/DDBJ databases">
        <title>Sequencing the genomes of 1000 actinobacteria strains.</title>
        <authorList>
            <person name="Klenk H.-P."/>
        </authorList>
    </citation>
    <scope>NUCLEOTIDE SEQUENCE [LARGE SCALE GENOMIC DNA]</scope>
    <source>
        <strain evidence="1 2">DSM 45784</strain>
    </source>
</reference>
<organism evidence="1 2">
    <name type="scientific">Sphaerisporangium siamense</name>
    <dbReference type="NCBI Taxonomy" id="795645"/>
    <lineage>
        <taxon>Bacteria</taxon>
        <taxon>Bacillati</taxon>
        <taxon>Actinomycetota</taxon>
        <taxon>Actinomycetes</taxon>
        <taxon>Streptosporangiales</taxon>
        <taxon>Streptosporangiaceae</taxon>
        <taxon>Sphaerisporangium</taxon>
    </lineage>
</organism>
<accession>A0A7W7D8H7</accession>
<dbReference type="AlphaFoldDB" id="A0A7W7D8H7"/>
<sequence length="41" mass="4542">MFHNWVFVAGDLMRGHPMKKIVVRKPGMVHLTGSASAIHKG</sequence>
<dbReference type="EMBL" id="JACHND010000001">
    <property type="protein sequence ID" value="MBB4701986.1"/>
    <property type="molecule type" value="Genomic_DNA"/>
</dbReference>
<evidence type="ECO:0000313" key="2">
    <source>
        <dbReference type="Proteomes" id="UP000542210"/>
    </source>
</evidence>
<proteinExistence type="predicted"/>
<comment type="caution">
    <text evidence="1">The sequence shown here is derived from an EMBL/GenBank/DDBJ whole genome shotgun (WGS) entry which is preliminary data.</text>
</comment>
<evidence type="ECO:0000313" key="1">
    <source>
        <dbReference type="EMBL" id="MBB4701986.1"/>
    </source>
</evidence>